<keyword evidence="2" id="KW-1133">Transmembrane helix</keyword>
<feature type="transmembrane region" description="Helical" evidence="2">
    <location>
        <begin position="107"/>
        <end position="126"/>
    </location>
</feature>
<dbReference type="EMBL" id="DVMJ01000065">
    <property type="protein sequence ID" value="HIU13941.1"/>
    <property type="molecule type" value="Genomic_DNA"/>
</dbReference>
<dbReference type="Pfam" id="PF00905">
    <property type="entry name" value="Transpeptidase"/>
    <property type="match status" value="1"/>
</dbReference>
<dbReference type="InterPro" id="IPR008756">
    <property type="entry name" value="Peptidase_M56"/>
</dbReference>
<evidence type="ECO:0000259" key="3">
    <source>
        <dbReference type="Pfam" id="PF00905"/>
    </source>
</evidence>
<dbReference type="InterPro" id="IPR001460">
    <property type="entry name" value="PCN-bd_Tpept"/>
</dbReference>
<keyword evidence="2" id="KW-0812">Transmembrane</keyword>
<feature type="non-terminal residue" evidence="5">
    <location>
        <position position="1"/>
    </location>
</feature>
<dbReference type="PANTHER" id="PTHR34978:SF3">
    <property type="entry name" value="SLR0241 PROTEIN"/>
    <property type="match status" value="1"/>
</dbReference>
<dbReference type="GO" id="GO:0008658">
    <property type="term" value="F:penicillin binding"/>
    <property type="evidence" value="ECO:0007669"/>
    <property type="project" value="InterPro"/>
</dbReference>
<evidence type="ECO:0000259" key="4">
    <source>
        <dbReference type="Pfam" id="PF05569"/>
    </source>
</evidence>
<reference evidence="5" key="2">
    <citation type="journal article" date="2021" name="PeerJ">
        <title>Extensive microbial diversity within the chicken gut microbiome revealed by metagenomics and culture.</title>
        <authorList>
            <person name="Gilroy R."/>
            <person name="Ravi A."/>
            <person name="Getino M."/>
            <person name="Pursley I."/>
            <person name="Horton D.L."/>
            <person name="Alikhan N.F."/>
            <person name="Baker D."/>
            <person name="Gharbi K."/>
            <person name="Hall N."/>
            <person name="Watson M."/>
            <person name="Adriaenssens E.M."/>
            <person name="Foster-Nyarko E."/>
            <person name="Jarju S."/>
            <person name="Secka A."/>
            <person name="Antonio M."/>
            <person name="Oren A."/>
            <person name="Chaudhuri R.R."/>
            <person name="La Ragione R."/>
            <person name="Hildebrand F."/>
            <person name="Pallen M.J."/>
        </authorList>
    </citation>
    <scope>NUCLEOTIDE SEQUENCE</scope>
    <source>
        <strain evidence="5">CHK195-11698</strain>
    </source>
</reference>
<dbReference type="Gene3D" id="3.40.710.10">
    <property type="entry name" value="DD-peptidase/beta-lactamase superfamily"/>
    <property type="match status" value="1"/>
</dbReference>
<name>A0A9D1HP44_9FIRM</name>
<dbReference type="Pfam" id="PF05569">
    <property type="entry name" value="Peptidase_M56"/>
    <property type="match status" value="1"/>
</dbReference>
<dbReference type="CDD" id="cd07341">
    <property type="entry name" value="M56_BlaR1_MecR1_like"/>
    <property type="match status" value="1"/>
</dbReference>
<comment type="caution">
    <text evidence="5">The sequence shown here is derived from an EMBL/GenBank/DDBJ whole genome shotgun (WGS) entry which is preliminary data.</text>
</comment>
<dbReference type="PANTHER" id="PTHR34978">
    <property type="entry name" value="POSSIBLE SENSOR-TRANSDUCER PROTEIN BLAR"/>
    <property type="match status" value="1"/>
</dbReference>
<proteinExistence type="inferred from homology"/>
<dbReference type="SUPFAM" id="SSF56601">
    <property type="entry name" value="beta-lactamase/transpeptidase-like"/>
    <property type="match status" value="1"/>
</dbReference>
<keyword evidence="2" id="KW-0472">Membrane</keyword>
<feature type="domain" description="Penicillin-binding protein transpeptidase" evidence="3">
    <location>
        <begin position="247"/>
        <end position="445"/>
    </location>
</feature>
<evidence type="ECO:0000313" key="6">
    <source>
        <dbReference type="Proteomes" id="UP000824175"/>
    </source>
</evidence>
<feature type="transmembrane region" description="Helical" evidence="2">
    <location>
        <begin position="16"/>
        <end position="38"/>
    </location>
</feature>
<gene>
    <name evidence="5" type="ORF">IAD15_07730</name>
</gene>
<reference evidence="5" key="1">
    <citation type="submission" date="2020-10" db="EMBL/GenBank/DDBJ databases">
        <authorList>
            <person name="Gilroy R."/>
        </authorList>
    </citation>
    <scope>NUCLEOTIDE SEQUENCE</scope>
    <source>
        <strain evidence="5">CHK195-11698</strain>
    </source>
</reference>
<dbReference type="AlphaFoldDB" id="A0A9D1HP44"/>
<feature type="domain" description="Peptidase M56" evidence="4">
    <location>
        <begin position="51"/>
        <end position="166"/>
    </location>
</feature>
<sequence length="458" mass="52104">GGFSDLAVNWVRWDWQSLYCLGLLVRLGLLMADGLMLWRMYRHSVLIEKTERIEIRRVAGLCSPCSFGWLHPVILLPENLALTAEERTWVLAHEKAHLDLKHWPVNLGVSLLVAIYWCNPLIAYFYRRFRLEQEMQCDLLAMTGQPSEIKAAYARLLVTLASRGSLHLESRLSIQGRRMYQRIEQLFASPARHSGKVWLVCLVGLGCLLTPIQAIGQTPAYQTDLVLQEIDLTNYFGQKQGCAVFYDSSQDQYWVYRRGAALQRVSPNSTYKIFLALHALEDGHLDPEAMLVNQEDQIYPYVSWNQPQNLNTAMRDSVNWYFSQADAVFSRQQIQAFLEKIGYGNASVEGSLASYWLEGSLLISPLETVLLLRQFDMNSWHFQSEHIAAVKEAIRLEASLYGKTGSGMVNGQPTGGWFIGYQERPEGSLYFAVYLEHASGSEAYELALSILEKEEIVS</sequence>
<protein>
    <submittedName>
        <fullName evidence="5">Class D beta-lactamase</fullName>
    </submittedName>
</protein>
<accession>A0A9D1HP44</accession>
<dbReference type="Proteomes" id="UP000824175">
    <property type="component" value="Unassembled WGS sequence"/>
</dbReference>
<organism evidence="5 6">
    <name type="scientific">Candidatus Fimiplasma intestinipullorum</name>
    <dbReference type="NCBI Taxonomy" id="2840825"/>
    <lineage>
        <taxon>Bacteria</taxon>
        <taxon>Bacillati</taxon>
        <taxon>Bacillota</taxon>
        <taxon>Clostridia</taxon>
        <taxon>Eubacteriales</taxon>
        <taxon>Candidatus Fimiplasma</taxon>
    </lineage>
</organism>
<dbReference type="InterPro" id="IPR012338">
    <property type="entry name" value="Beta-lactam/transpept-like"/>
</dbReference>
<evidence type="ECO:0000256" key="1">
    <source>
        <dbReference type="ARBA" id="ARBA00011075"/>
    </source>
</evidence>
<evidence type="ECO:0000256" key="2">
    <source>
        <dbReference type="SAM" id="Phobius"/>
    </source>
</evidence>
<comment type="similarity">
    <text evidence="1">Belongs to the peptidase M56 family.</text>
</comment>
<evidence type="ECO:0000313" key="5">
    <source>
        <dbReference type="EMBL" id="HIU13941.1"/>
    </source>
</evidence>
<dbReference type="InterPro" id="IPR052173">
    <property type="entry name" value="Beta-lactam_resp_regulator"/>
</dbReference>